<evidence type="ECO:0000256" key="1">
    <source>
        <dbReference type="ARBA" id="ARBA00022598"/>
    </source>
</evidence>
<dbReference type="PROSITE" id="PS50975">
    <property type="entry name" value="ATP_GRASP"/>
    <property type="match status" value="1"/>
</dbReference>
<dbReference type="InterPro" id="IPR011761">
    <property type="entry name" value="ATP-grasp"/>
</dbReference>
<evidence type="ECO:0000313" key="7">
    <source>
        <dbReference type="Proteomes" id="UP000196074"/>
    </source>
</evidence>
<dbReference type="InterPro" id="IPR003806">
    <property type="entry name" value="ATP-grasp_PylC-type"/>
</dbReference>
<dbReference type="InterPro" id="IPR052032">
    <property type="entry name" value="ATP-dep_AA_Ligase"/>
</dbReference>
<dbReference type="GO" id="GO:0005524">
    <property type="term" value="F:ATP binding"/>
    <property type="evidence" value="ECO:0007669"/>
    <property type="project" value="UniProtKB-UniRule"/>
</dbReference>
<dbReference type="GO" id="GO:0046872">
    <property type="term" value="F:metal ion binding"/>
    <property type="evidence" value="ECO:0007669"/>
    <property type="project" value="InterPro"/>
</dbReference>
<sequence>MRIAILNRFSKDFYDYNQLISTKKDNIIFYNSNKKFFESTDNITVKNYEGFDKAFFLDIIRDHKKQPFDRLIALSEYDIERVSDIRKYLNIPSFEPISSYIFRDKYLMKNFFSTYIRTPKYKDIKNFVDIISFIDENGYPVVIKPRLGSGSESIVILSTDEELKKYLSQSPELNQLMIEEYIDGEMYHIDGVVNCGELFYISSKYINGCLAFSENNFLGSFGIENLSLKKKIDNFMKKMFSPFITLKSSFIFHLEIFKKDEEFLLCEIASRLGGGYIHDILMKRSNQNMLDAHLEIEINGYLKNIPNFTDNNYGFIMLPYRKGILASNKNFYDSRIIKIDWDSNLIGHCFDTPDSSIDHYIGYVFECTGLSEKHIYSFMVDIADWHEKHTIWKNIE</sequence>
<comment type="caution">
    <text evidence="6">The sequence shown here is derived from an EMBL/GenBank/DDBJ whole genome shotgun (WGS) entry which is preliminary data.</text>
</comment>
<dbReference type="Proteomes" id="UP000196074">
    <property type="component" value="Unassembled WGS sequence"/>
</dbReference>
<dbReference type="SUPFAM" id="SSF56059">
    <property type="entry name" value="Glutathione synthetase ATP-binding domain-like"/>
    <property type="match status" value="1"/>
</dbReference>
<dbReference type="Gene3D" id="3.30.1490.20">
    <property type="entry name" value="ATP-grasp fold, A domain"/>
    <property type="match status" value="1"/>
</dbReference>
<proteinExistence type="predicted"/>
<dbReference type="GO" id="GO:0016874">
    <property type="term" value="F:ligase activity"/>
    <property type="evidence" value="ECO:0007669"/>
    <property type="project" value="UniProtKB-KW"/>
</dbReference>
<keyword evidence="3 4" id="KW-0067">ATP-binding</keyword>
<dbReference type="Gene3D" id="3.30.470.20">
    <property type="entry name" value="ATP-grasp fold, B domain"/>
    <property type="match status" value="1"/>
</dbReference>
<keyword evidence="2 4" id="KW-0547">Nucleotide-binding</keyword>
<evidence type="ECO:0000259" key="5">
    <source>
        <dbReference type="PROSITE" id="PS50975"/>
    </source>
</evidence>
<dbReference type="EMBL" id="NFLC01000017">
    <property type="protein sequence ID" value="OUQ09760.1"/>
    <property type="molecule type" value="Genomic_DNA"/>
</dbReference>
<dbReference type="PANTHER" id="PTHR43585">
    <property type="entry name" value="FUMIPYRROLE BIOSYNTHESIS PROTEIN C"/>
    <property type="match status" value="1"/>
</dbReference>
<protein>
    <recommendedName>
        <fullName evidence="5">ATP-grasp domain-containing protein</fullName>
    </recommendedName>
</protein>
<dbReference type="Pfam" id="PF02655">
    <property type="entry name" value="ATP-grasp_3"/>
    <property type="match status" value="1"/>
</dbReference>
<reference evidence="7" key="1">
    <citation type="submission" date="2017-04" db="EMBL/GenBank/DDBJ databases">
        <title>Function of individual gut microbiota members based on whole genome sequencing of pure cultures obtained from chicken caecum.</title>
        <authorList>
            <person name="Medvecky M."/>
            <person name="Cejkova D."/>
            <person name="Polansky O."/>
            <person name="Karasova D."/>
            <person name="Kubasova T."/>
            <person name="Cizek A."/>
            <person name="Rychlik I."/>
        </authorList>
    </citation>
    <scope>NUCLEOTIDE SEQUENCE [LARGE SCALE GENOMIC DNA]</scope>
    <source>
        <strain evidence="7">An144</strain>
    </source>
</reference>
<evidence type="ECO:0000256" key="4">
    <source>
        <dbReference type="PROSITE-ProRule" id="PRU00409"/>
    </source>
</evidence>
<dbReference type="PANTHER" id="PTHR43585:SF2">
    <property type="entry name" value="ATP-GRASP ENZYME FSQD"/>
    <property type="match status" value="1"/>
</dbReference>
<feature type="domain" description="ATP-grasp" evidence="5">
    <location>
        <begin position="108"/>
        <end position="298"/>
    </location>
</feature>
<accession>A0A1Y4QXG2</accession>
<evidence type="ECO:0000256" key="3">
    <source>
        <dbReference type="ARBA" id="ARBA00022840"/>
    </source>
</evidence>
<keyword evidence="1" id="KW-0436">Ligase</keyword>
<evidence type="ECO:0000256" key="2">
    <source>
        <dbReference type="ARBA" id="ARBA00022741"/>
    </source>
</evidence>
<dbReference type="Gene3D" id="3.40.50.20">
    <property type="match status" value="1"/>
</dbReference>
<dbReference type="AlphaFoldDB" id="A0A1Y4QXG2"/>
<dbReference type="RefSeq" id="WP_087215480.1">
    <property type="nucleotide sequence ID" value="NZ_NFLC01000017.1"/>
</dbReference>
<name>A0A1Y4QXG2_9ENTE</name>
<dbReference type="InterPro" id="IPR013815">
    <property type="entry name" value="ATP_grasp_subdomain_1"/>
</dbReference>
<organism evidence="6 7">
    <name type="scientific">Enterococcus cecorum</name>
    <dbReference type="NCBI Taxonomy" id="44008"/>
    <lineage>
        <taxon>Bacteria</taxon>
        <taxon>Bacillati</taxon>
        <taxon>Bacillota</taxon>
        <taxon>Bacilli</taxon>
        <taxon>Lactobacillales</taxon>
        <taxon>Enterococcaceae</taxon>
        <taxon>Enterococcus</taxon>
    </lineage>
</organism>
<evidence type="ECO:0000313" key="6">
    <source>
        <dbReference type="EMBL" id="OUQ09760.1"/>
    </source>
</evidence>
<gene>
    <name evidence="6" type="ORF">B5E88_08925</name>
</gene>